<organism evidence="2 3">
    <name type="scientific">Saccharopolyspora karakumensis</name>
    <dbReference type="NCBI Taxonomy" id="2530386"/>
    <lineage>
        <taxon>Bacteria</taxon>
        <taxon>Bacillati</taxon>
        <taxon>Actinomycetota</taxon>
        <taxon>Actinomycetes</taxon>
        <taxon>Pseudonocardiales</taxon>
        <taxon>Pseudonocardiaceae</taxon>
        <taxon>Saccharopolyspora</taxon>
    </lineage>
</organism>
<feature type="region of interest" description="Disordered" evidence="1">
    <location>
        <begin position="138"/>
        <end position="187"/>
    </location>
</feature>
<dbReference type="Proteomes" id="UP000294723">
    <property type="component" value="Unassembled WGS sequence"/>
</dbReference>
<dbReference type="RefSeq" id="WP_132686157.1">
    <property type="nucleotide sequence ID" value="NZ_SMLA01000064.1"/>
</dbReference>
<evidence type="ECO:0000256" key="1">
    <source>
        <dbReference type="SAM" id="MobiDB-lite"/>
    </source>
</evidence>
<keyword evidence="3" id="KW-1185">Reference proteome</keyword>
<accession>A0A4R5BAG2</accession>
<evidence type="ECO:0000313" key="3">
    <source>
        <dbReference type="Proteomes" id="UP000294723"/>
    </source>
</evidence>
<evidence type="ECO:0000313" key="2">
    <source>
        <dbReference type="EMBL" id="TDD82475.1"/>
    </source>
</evidence>
<proteinExistence type="predicted"/>
<dbReference type="AlphaFoldDB" id="A0A4R5BAG2"/>
<comment type="caution">
    <text evidence="2">The sequence shown here is derived from an EMBL/GenBank/DDBJ whole genome shotgun (WGS) entry which is preliminary data.</text>
</comment>
<dbReference type="EMBL" id="SMLA01000064">
    <property type="protein sequence ID" value="TDD82475.1"/>
    <property type="molecule type" value="Genomic_DNA"/>
</dbReference>
<protein>
    <submittedName>
        <fullName evidence="2">Uncharacterized protein</fullName>
    </submittedName>
</protein>
<reference evidence="2 3" key="1">
    <citation type="submission" date="2019-03" db="EMBL/GenBank/DDBJ databases">
        <title>Draft genome sequences of novel Actinobacteria.</title>
        <authorList>
            <person name="Sahin N."/>
            <person name="Ay H."/>
            <person name="Saygin H."/>
        </authorList>
    </citation>
    <scope>NUCLEOTIDE SEQUENCE [LARGE SCALE GENOMIC DNA]</scope>
    <source>
        <strain evidence="2 3">5K548</strain>
    </source>
</reference>
<name>A0A4R5BAG2_9PSEU</name>
<gene>
    <name evidence="2" type="ORF">E1202_27205</name>
</gene>
<sequence>MAVGSGGSGSVVVVGVGDGRVGDGLVGVGRGVVVVGLGGGGGGACVADGVVDDELRVVDDSSLVVEVSELVVPVIGGPGGIGGAVVYEVALLRVVVGCSVMSGPADSRLSDPATTAAVVAKIVATAMPDAASITRRFGRASGSSTSNGSIGAPTRVGLSSSPAVTGSRRDLADHTGSGIGLDQLPVM</sequence>